<evidence type="ECO:0000313" key="2">
    <source>
        <dbReference type="EMBL" id="SDV08920.1"/>
    </source>
</evidence>
<sequence>MANAKQSAKRRLTMAERAQQLMLVHFPNIPDALKWTRKTHDGFSTIPRTLPIAMQIIDADSKGQPAGHVLFCLWARMPDHPVITIENPSTFAAEAGFLGERAVDTWRRRMKKLRELNFIMTKPGASGEFHYVMLTNPNAAVEWMRNHGKVQDGLYSRFIERLPEIGAYGDIEALHAHWAALKEAEKAAVAAEVAKQASSPSVLDEPAPAPPTKPKRIRRTNADA</sequence>
<reference evidence="2 3" key="1">
    <citation type="submission" date="2016-10" db="EMBL/GenBank/DDBJ databases">
        <authorList>
            <person name="Varghese N."/>
            <person name="Submissions S."/>
        </authorList>
    </citation>
    <scope>NUCLEOTIDE SEQUENCE [LARGE SCALE GENOMIC DNA]</scope>
    <source>
        <strain evidence="2 3">BS2771</strain>
    </source>
</reference>
<evidence type="ECO:0000256" key="1">
    <source>
        <dbReference type="SAM" id="MobiDB-lite"/>
    </source>
</evidence>
<dbReference type="RefSeq" id="WP_197677879.1">
    <property type="nucleotide sequence ID" value="NZ_BMNU01000024.1"/>
</dbReference>
<keyword evidence="3" id="KW-1185">Reference proteome</keyword>
<evidence type="ECO:0008006" key="4">
    <source>
        <dbReference type="Google" id="ProtNLM"/>
    </source>
</evidence>
<proteinExistence type="predicted"/>
<gene>
    <name evidence="2" type="ORF">SAMN04490181_4561</name>
</gene>
<feature type="region of interest" description="Disordered" evidence="1">
    <location>
        <begin position="195"/>
        <end position="224"/>
    </location>
</feature>
<dbReference type="EMBL" id="LT629800">
    <property type="protein sequence ID" value="SDV08920.1"/>
    <property type="molecule type" value="Genomic_DNA"/>
</dbReference>
<dbReference type="Proteomes" id="UP000199620">
    <property type="component" value="Chromosome I"/>
</dbReference>
<organism evidence="2 3">
    <name type="scientific">Pseudomonas brenneri</name>
    <dbReference type="NCBI Taxonomy" id="129817"/>
    <lineage>
        <taxon>Bacteria</taxon>
        <taxon>Pseudomonadati</taxon>
        <taxon>Pseudomonadota</taxon>
        <taxon>Gammaproteobacteria</taxon>
        <taxon>Pseudomonadales</taxon>
        <taxon>Pseudomonadaceae</taxon>
        <taxon>Pseudomonas</taxon>
    </lineage>
</organism>
<name>A0ABY0WLI5_9PSED</name>
<evidence type="ECO:0000313" key="3">
    <source>
        <dbReference type="Proteomes" id="UP000199620"/>
    </source>
</evidence>
<protein>
    <recommendedName>
        <fullName evidence="4">Helix-turn-helix domain-containing protein</fullName>
    </recommendedName>
</protein>
<accession>A0ABY0WLI5</accession>
<feature type="compositionally biased region" description="Basic residues" evidence="1">
    <location>
        <begin position="213"/>
        <end position="224"/>
    </location>
</feature>